<keyword evidence="3" id="KW-1185">Reference proteome</keyword>
<evidence type="ECO:0000313" key="3">
    <source>
        <dbReference type="Proteomes" id="UP000598174"/>
    </source>
</evidence>
<evidence type="ECO:0000256" key="1">
    <source>
        <dbReference type="SAM" id="MobiDB-lite"/>
    </source>
</evidence>
<evidence type="ECO:0000313" key="2">
    <source>
        <dbReference type="EMBL" id="GIE14198.1"/>
    </source>
</evidence>
<dbReference type="AlphaFoldDB" id="A0A919J568"/>
<reference evidence="2" key="1">
    <citation type="submission" date="2021-01" db="EMBL/GenBank/DDBJ databases">
        <title>Whole genome shotgun sequence of Actinoplanes ferrugineus NBRC 15555.</title>
        <authorList>
            <person name="Komaki H."/>
            <person name="Tamura T."/>
        </authorList>
    </citation>
    <scope>NUCLEOTIDE SEQUENCE</scope>
    <source>
        <strain evidence="2">NBRC 15555</strain>
    </source>
</reference>
<proteinExistence type="predicted"/>
<dbReference type="EMBL" id="BOMM01000052">
    <property type="protein sequence ID" value="GIE14198.1"/>
    <property type="molecule type" value="Genomic_DNA"/>
</dbReference>
<protein>
    <submittedName>
        <fullName evidence="2">Uncharacterized protein</fullName>
    </submittedName>
</protein>
<comment type="caution">
    <text evidence="2">The sequence shown here is derived from an EMBL/GenBank/DDBJ whole genome shotgun (WGS) entry which is preliminary data.</text>
</comment>
<feature type="region of interest" description="Disordered" evidence="1">
    <location>
        <begin position="60"/>
        <end position="80"/>
    </location>
</feature>
<dbReference type="RefSeq" id="WP_203820611.1">
    <property type="nucleotide sequence ID" value="NZ_BAAABP010000015.1"/>
</dbReference>
<gene>
    <name evidence="2" type="ORF">Afe05nite_60380</name>
</gene>
<dbReference type="Proteomes" id="UP000598174">
    <property type="component" value="Unassembled WGS sequence"/>
</dbReference>
<name>A0A919J568_9ACTN</name>
<accession>A0A919J568</accession>
<sequence length="190" mass="20100">MSTGSRPVAGADAAYLLIGSDSISVGCDLHPDFTESHGFDEGRRVPATWVVSVLASHLKMHPAPPQEPPAEEPANPTATAVSKLDSFGQTVAAHCRWAMAHNDGDPSSTWPGPLQLAVALVLGNHLYLSGMGPGPGYTPQQALTLLFEGMPHPPSDADAWIQAIRAESRRPGGREQSGLVLPSAYLRLEH</sequence>
<organism evidence="2 3">
    <name type="scientific">Paractinoplanes ferrugineus</name>
    <dbReference type="NCBI Taxonomy" id="113564"/>
    <lineage>
        <taxon>Bacteria</taxon>
        <taxon>Bacillati</taxon>
        <taxon>Actinomycetota</taxon>
        <taxon>Actinomycetes</taxon>
        <taxon>Micromonosporales</taxon>
        <taxon>Micromonosporaceae</taxon>
        <taxon>Paractinoplanes</taxon>
    </lineage>
</organism>